<organism evidence="2 3">
    <name type="scientific">Oikopleura dioica</name>
    <name type="common">Tunicate</name>
    <dbReference type="NCBI Taxonomy" id="34765"/>
    <lineage>
        <taxon>Eukaryota</taxon>
        <taxon>Metazoa</taxon>
        <taxon>Chordata</taxon>
        <taxon>Tunicata</taxon>
        <taxon>Appendicularia</taxon>
        <taxon>Copelata</taxon>
        <taxon>Oikopleuridae</taxon>
        <taxon>Oikopleura</taxon>
    </lineage>
</organism>
<name>A0ABN7SHK8_OIKDI</name>
<feature type="compositionally biased region" description="Basic and acidic residues" evidence="1">
    <location>
        <begin position="39"/>
        <end position="51"/>
    </location>
</feature>
<reference evidence="2 3" key="1">
    <citation type="submission" date="2021-04" db="EMBL/GenBank/DDBJ databases">
        <authorList>
            <person name="Bliznina A."/>
        </authorList>
    </citation>
    <scope>NUCLEOTIDE SEQUENCE [LARGE SCALE GENOMIC DNA]</scope>
</reference>
<dbReference type="EMBL" id="OU015569">
    <property type="protein sequence ID" value="CAG5100250.1"/>
    <property type="molecule type" value="Genomic_DNA"/>
</dbReference>
<evidence type="ECO:0000313" key="2">
    <source>
        <dbReference type="EMBL" id="CAG5100250.1"/>
    </source>
</evidence>
<evidence type="ECO:0000256" key="1">
    <source>
        <dbReference type="SAM" id="MobiDB-lite"/>
    </source>
</evidence>
<proteinExistence type="predicted"/>
<feature type="region of interest" description="Disordered" evidence="1">
    <location>
        <begin position="36"/>
        <end position="63"/>
    </location>
</feature>
<gene>
    <name evidence="2" type="ORF">OKIOD_LOCUS8472</name>
</gene>
<protein>
    <submittedName>
        <fullName evidence="2">Oidioi.mRNA.OKI2018_I69.XSR.g16914.t1.cds</fullName>
    </submittedName>
</protein>
<accession>A0ABN7SHK8</accession>
<sequence length="109" mass="12589">MKAVLATLSEFQLKTLEAENSIDNENDCHADAEYTPLFNRKERGSKKERMSQKSPLSGSEPFVRKARHHEEALAQLMAQIELSANSSEIKKKFEIINVDQWLKETRLRE</sequence>
<keyword evidence="3" id="KW-1185">Reference proteome</keyword>
<dbReference type="Proteomes" id="UP001158576">
    <property type="component" value="Chromosome XSR"/>
</dbReference>
<evidence type="ECO:0000313" key="3">
    <source>
        <dbReference type="Proteomes" id="UP001158576"/>
    </source>
</evidence>